<name>A0A6C0LMW1_9ZZZZ</name>
<keyword evidence="1" id="KW-0472">Membrane</keyword>
<feature type="transmembrane region" description="Helical" evidence="1">
    <location>
        <begin position="39"/>
        <end position="62"/>
    </location>
</feature>
<evidence type="ECO:0000256" key="1">
    <source>
        <dbReference type="SAM" id="Phobius"/>
    </source>
</evidence>
<proteinExistence type="predicted"/>
<organism evidence="2">
    <name type="scientific">viral metagenome</name>
    <dbReference type="NCBI Taxonomy" id="1070528"/>
    <lineage>
        <taxon>unclassified sequences</taxon>
        <taxon>metagenomes</taxon>
        <taxon>organismal metagenomes</taxon>
    </lineage>
</organism>
<protein>
    <submittedName>
        <fullName evidence="2">Uncharacterized protein</fullName>
    </submittedName>
</protein>
<dbReference type="EMBL" id="MN740533">
    <property type="protein sequence ID" value="QHU31877.1"/>
    <property type="molecule type" value="Genomic_DNA"/>
</dbReference>
<evidence type="ECO:0000313" key="2">
    <source>
        <dbReference type="EMBL" id="QHU31877.1"/>
    </source>
</evidence>
<keyword evidence="1" id="KW-1133">Transmembrane helix</keyword>
<reference evidence="2" key="1">
    <citation type="journal article" date="2020" name="Nature">
        <title>Giant virus diversity and host interactions through global metagenomics.</title>
        <authorList>
            <person name="Schulz F."/>
            <person name="Roux S."/>
            <person name="Paez-Espino D."/>
            <person name="Jungbluth S."/>
            <person name="Walsh D.A."/>
            <person name="Denef V.J."/>
            <person name="McMahon K.D."/>
            <person name="Konstantinidis K.T."/>
            <person name="Eloe-Fadrosh E.A."/>
            <person name="Kyrpides N.C."/>
            <person name="Woyke T."/>
        </authorList>
    </citation>
    <scope>NUCLEOTIDE SEQUENCE</scope>
    <source>
        <strain evidence="2">GVMAG-M-3300027963-41</strain>
    </source>
</reference>
<keyword evidence="1" id="KW-0812">Transmembrane</keyword>
<accession>A0A6C0LMW1</accession>
<feature type="transmembrane region" description="Helical" evidence="1">
    <location>
        <begin position="12"/>
        <end position="33"/>
    </location>
</feature>
<dbReference type="AlphaFoldDB" id="A0A6C0LMW1"/>
<sequence length="72" mass="7936">MDSKPVWAYNWCYFFAVIGVASLITGVASLSLYKKMGTVLIIASVIAALIQAATAFTLFYMCRSSLQPNIMY</sequence>